<feature type="transmembrane region" description="Helical" evidence="1">
    <location>
        <begin position="187"/>
        <end position="210"/>
    </location>
</feature>
<organism evidence="2 3">
    <name type="scientific">Paenibacillus ginsengarvi</name>
    <dbReference type="NCBI Taxonomy" id="400777"/>
    <lineage>
        <taxon>Bacteria</taxon>
        <taxon>Bacillati</taxon>
        <taxon>Bacillota</taxon>
        <taxon>Bacilli</taxon>
        <taxon>Bacillales</taxon>
        <taxon>Paenibacillaceae</taxon>
        <taxon>Paenibacillus</taxon>
    </lineage>
</organism>
<keyword evidence="1" id="KW-0472">Membrane</keyword>
<dbReference type="OrthoDB" id="2380880at2"/>
<dbReference type="Proteomes" id="UP000282311">
    <property type="component" value="Unassembled WGS sequence"/>
</dbReference>
<feature type="transmembrane region" description="Helical" evidence="1">
    <location>
        <begin position="244"/>
        <end position="265"/>
    </location>
</feature>
<dbReference type="RefSeq" id="WP_120745655.1">
    <property type="nucleotide sequence ID" value="NZ_RBAH01000001.1"/>
</dbReference>
<proteinExistence type="predicted"/>
<feature type="transmembrane region" description="Helical" evidence="1">
    <location>
        <begin position="164"/>
        <end position="181"/>
    </location>
</feature>
<keyword evidence="1" id="KW-0812">Transmembrane</keyword>
<dbReference type="EMBL" id="RBAH01000001">
    <property type="protein sequence ID" value="RKN86947.1"/>
    <property type="molecule type" value="Genomic_DNA"/>
</dbReference>
<evidence type="ECO:0000256" key="1">
    <source>
        <dbReference type="SAM" id="Phobius"/>
    </source>
</evidence>
<sequence length="274" mass="31248">MEQEKRKIIIYEIEQWRRSKLLPEHYCDFLMNLYDAKPADKDFSVLGVSKNAIQNSNWKVWLLGCVLSALIAYIVFHFNAFRFPLQIMSVVLVVGICYGFGFKYARKAPIIGYALVGLGSIALLGAGFYLLRLHDMNEPSIALAYVAFCSMIWIVIGLLARMGLFHYCGWSGLVLVYAYLLHERVELGWIGAQLSWLPLCVLFCWLGWLLHRASKSAGAVLLLVGFTLWWMPELYGMYTGEISGTLIQLLLLCKLITAAALLFGLRKKWIEWVF</sequence>
<feature type="transmembrane region" description="Helical" evidence="1">
    <location>
        <begin position="83"/>
        <end position="101"/>
    </location>
</feature>
<accession>A0A3B0CXD6</accession>
<feature type="transmembrane region" description="Helical" evidence="1">
    <location>
        <begin position="110"/>
        <end position="130"/>
    </location>
</feature>
<keyword evidence="3" id="KW-1185">Reference proteome</keyword>
<evidence type="ECO:0000313" key="3">
    <source>
        <dbReference type="Proteomes" id="UP000282311"/>
    </source>
</evidence>
<dbReference type="AlphaFoldDB" id="A0A3B0CXD6"/>
<evidence type="ECO:0000313" key="2">
    <source>
        <dbReference type="EMBL" id="RKN86947.1"/>
    </source>
</evidence>
<reference evidence="2 3" key="1">
    <citation type="journal article" date="2007" name="Int. J. Syst. Evol. Microbiol.">
        <title>Paenibacillus ginsengarvi sp. nov., isolated from soil from ginseng cultivation.</title>
        <authorList>
            <person name="Yoon M.H."/>
            <person name="Ten L.N."/>
            <person name="Im W.T."/>
        </authorList>
    </citation>
    <scope>NUCLEOTIDE SEQUENCE [LARGE SCALE GENOMIC DNA]</scope>
    <source>
        <strain evidence="2 3">KCTC 13059</strain>
    </source>
</reference>
<gene>
    <name evidence="2" type="ORF">D7M11_03055</name>
</gene>
<comment type="caution">
    <text evidence="2">The sequence shown here is derived from an EMBL/GenBank/DDBJ whole genome shotgun (WGS) entry which is preliminary data.</text>
</comment>
<feature type="transmembrane region" description="Helical" evidence="1">
    <location>
        <begin position="60"/>
        <end position="77"/>
    </location>
</feature>
<feature type="transmembrane region" description="Helical" evidence="1">
    <location>
        <begin position="217"/>
        <end position="238"/>
    </location>
</feature>
<evidence type="ECO:0008006" key="4">
    <source>
        <dbReference type="Google" id="ProtNLM"/>
    </source>
</evidence>
<keyword evidence="1" id="KW-1133">Transmembrane helix</keyword>
<name>A0A3B0CXD6_9BACL</name>
<protein>
    <recommendedName>
        <fullName evidence="4">DUF2157 domain-containing protein</fullName>
    </recommendedName>
</protein>
<feature type="transmembrane region" description="Helical" evidence="1">
    <location>
        <begin position="142"/>
        <end position="159"/>
    </location>
</feature>